<dbReference type="HAMAP" id="MF_00173">
    <property type="entry name" value="Arg_repressor"/>
    <property type="match status" value="1"/>
</dbReference>
<comment type="function">
    <text evidence="9">Regulates arginine biosynthesis genes.</text>
</comment>
<evidence type="ECO:0000256" key="2">
    <source>
        <dbReference type="ARBA" id="ARBA00005040"/>
    </source>
</evidence>
<feature type="domain" description="Arginine repressor C-terminal" evidence="11">
    <location>
        <begin position="97"/>
        <end position="158"/>
    </location>
</feature>
<evidence type="ECO:0000256" key="7">
    <source>
        <dbReference type="ARBA" id="ARBA00023125"/>
    </source>
</evidence>
<dbReference type="InterPro" id="IPR036388">
    <property type="entry name" value="WH-like_DNA-bd_sf"/>
</dbReference>
<keyword evidence="13" id="KW-1185">Reference proteome</keyword>
<dbReference type="Gene3D" id="3.30.1360.40">
    <property type="match status" value="1"/>
</dbReference>
<comment type="subcellular location">
    <subcellularLocation>
        <location evidence="1 9">Cytoplasm</location>
    </subcellularLocation>
</comment>
<keyword evidence="6 9" id="KW-0805">Transcription regulation</keyword>
<dbReference type="GO" id="GO:0005737">
    <property type="term" value="C:cytoplasm"/>
    <property type="evidence" value="ECO:0007669"/>
    <property type="project" value="UniProtKB-SubCell"/>
</dbReference>
<dbReference type="PANTHER" id="PTHR34471">
    <property type="entry name" value="ARGININE REPRESSOR"/>
    <property type="match status" value="1"/>
</dbReference>
<evidence type="ECO:0000256" key="8">
    <source>
        <dbReference type="ARBA" id="ARBA00023163"/>
    </source>
</evidence>
<dbReference type="SUPFAM" id="SSF55252">
    <property type="entry name" value="C-terminal domain of arginine repressor"/>
    <property type="match status" value="1"/>
</dbReference>
<dbReference type="GO" id="GO:0003700">
    <property type="term" value="F:DNA-binding transcription factor activity"/>
    <property type="evidence" value="ECO:0007669"/>
    <property type="project" value="UniProtKB-UniRule"/>
</dbReference>
<evidence type="ECO:0000256" key="6">
    <source>
        <dbReference type="ARBA" id="ARBA00023015"/>
    </source>
</evidence>
<dbReference type="InterPro" id="IPR001669">
    <property type="entry name" value="Arg_repress"/>
</dbReference>
<keyword evidence="9" id="KW-0678">Repressor</keyword>
<dbReference type="PRINTS" id="PR01467">
    <property type="entry name" value="ARGREPRESSOR"/>
</dbReference>
<keyword evidence="7 9" id="KW-0238">DNA-binding</keyword>
<dbReference type="InterPro" id="IPR020900">
    <property type="entry name" value="Arg_repress_DNA-bd"/>
</dbReference>
<keyword evidence="9" id="KW-0055">Arginine biosynthesis</keyword>
<dbReference type="InterPro" id="IPR036390">
    <property type="entry name" value="WH_DNA-bd_sf"/>
</dbReference>
<dbReference type="InterPro" id="IPR020899">
    <property type="entry name" value="Arg_repress_C"/>
</dbReference>
<evidence type="ECO:0000259" key="10">
    <source>
        <dbReference type="Pfam" id="PF01316"/>
    </source>
</evidence>
<dbReference type="GO" id="GO:0006526">
    <property type="term" value="P:L-arginine biosynthetic process"/>
    <property type="evidence" value="ECO:0007669"/>
    <property type="project" value="UniProtKB-UniPathway"/>
</dbReference>
<organism evidence="12 13">
    <name type="scientific">Dysgonomonas capnocytophagoides</name>
    <dbReference type="NCBI Taxonomy" id="45254"/>
    <lineage>
        <taxon>Bacteria</taxon>
        <taxon>Pseudomonadati</taxon>
        <taxon>Bacteroidota</taxon>
        <taxon>Bacteroidia</taxon>
        <taxon>Bacteroidales</taxon>
        <taxon>Dysgonomonadaceae</taxon>
        <taxon>Dysgonomonas</taxon>
    </lineage>
</organism>
<dbReference type="Gene3D" id="1.10.10.10">
    <property type="entry name" value="Winged helix-like DNA-binding domain superfamily/Winged helix DNA-binding domain"/>
    <property type="match status" value="1"/>
</dbReference>
<dbReference type="PANTHER" id="PTHR34471:SF1">
    <property type="entry name" value="ARGININE REPRESSOR"/>
    <property type="match status" value="1"/>
</dbReference>
<dbReference type="InterPro" id="IPR036251">
    <property type="entry name" value="Arg_repress_C_sf"/>
</dbReference>
<keyword evidence="9" id="KW-0028">Amino-acid biosynthesis</keyword>
<accession>A0A4Y8LDU4</accession>
<evidence type="ECO:0000313" key="13">
    <source>
        <dbReference type="Proteomes" id="UP000297861"/>
    </source>
</evidence>
<name>A0A4Y8LDU4_9BACT</name>
<evidence type="ECO:0000259" key="11">
    <source>
        <dbReference type="Pfam" id="PF02863"/>
    </source>
</evidence>
<dbReference type="EMBL" id="SOML01000001">
    <property type="protein sequence ID" value="TFD98706.1"/>
    <property type="molecule type" value="Genomic_DNA"/>
</dbReference>
<dbReference type="UniPathway" id="UPA00068"/>
<protein>
    <recommendedName>
        <fullName evidence="4 9">Arginine repressor</fullName>
    </recommendedName>
</protein>
<reference evidence="12 13" key="1">
    <citation type="submission" date="2019-03" db="EMBL/GenBank/DDBJ databases">
        <title>San Antonio Military Medical Center submission to MRSN (WRAIR), pending publication.</title>
        <authorList>
            <person name="Blyth D.M."/>
            <person name="Mccarthy S.L."/>
            <person name="Schall S.E."/>
            <person name="Stam J.A."/>
            <person name="Ong A.C."/>
            <person name="Mcgann P.T."/>
        </authorList>
    </citation>
    <scope>NUCLEOTIDE SEQUENCE [LARGE SCALE GENOMIC DNA]</scope>
    <source>
        <strain evidence="12 13">MRSN571793</strain>
    </source>
</reference>
<comment type="pathway">
    <text evidence="2 9">Amino-acid biosynthesis; L-arginine biosynthesis [regulation].</text>
</comment>
<dbReference type="GO" id="GO:0003677">
    <property type="term" value="F:DNA binding"/>
    <property type="evidence" value="ECO:0007669"/>
    <property type="project" value="UniProtKB-KW"/>
</dbReference>
<keyword evidence="8 9" id="KW-0804">Transcription</keyword>
<evidence type="ECO:0000256" key="5">
    <source>
        <dbReference type="ARBA" id="ARBA00022490"/>
    </source>
</evidence>
<comment type="similarity">
    <text evidence="3 9">Belongs to the ArgR family.</text>
</comment>
<evidence type="ECO:0000256" key="9">
    <source>
        <dbReference type="HAMAP-Rule" id="MF_00173"/>
    </source>
</evidence>
<dbReference type="GO" id="GO:1900079">
    <property type="term" value="P:regulation of arginine biosynthetic process"/>
    <property type="evidence" value="ECO:0007669"/>
    <property type="project" value="UniProtKB-UniRule"/>
</dbReference>
<evidence type="ECO:0000256" key="1">
    <source>
        <dbReference type="ARBA" id="ARBA00004496"/>
    </source>
</evidence>
<dbReference type="STRING" id="1121485.GCA_000426485_00982"/>
<dbReference type="Proteomes" id="UP000297861">
    <property type="component" value="Unassembled WGS sequence"/>
</dbReference>
<evidence type="ECO:0000256" key="4">
    <source>
        <dbReference type="ARBA" id="ARBA00021148"/>
    </source>
</evidence>
<dbReference type="AlphaFoldDB" id="A0A4Y8LDU4"/>
<gene>
    <name evidence="9" type="primary">argR</name>
    <name evidence="12" type="ORF">E2605_01070</name>
</gene>
<evidence type="ECO:0000256" key="3">
    <source>
        <dbReference type="ARBA" id="ARBA00008316"/>
    </source>
</evidence>
<keyword evidence="5 9" id="KW-0963">Cytoplasm</keyword>
<dbReference type="Pfam" id="PF01316">
    <property type="entry name" value="Arg_repressor"/>
    <property type="match status" value="1"/>
</dbReference>
<sequence length="166" mass="18193">MNLHQYCIIIQNMSKKNRHKAIKDAILSTDVTSQDILLNILISKGYDVTQATLSRDIKEMKIVKAPTTSGGYAYQLTENSIDSHILGERGGLSAYGFISIEFSGHLAVIKTRPGYAMAIAGEIDHKATRTILGTVAGDDTILLIPKENVSREDVITSLSMFIPNIQ</sequence>
<dbReference type="SUPFAM" id="SSF46785">
    <property type="entry name" value="Winged helix' DNA-binding domain"/>
    <property type="match status" value="1"/>
</dbReference>
<feature type="domain" description="Arginine repressor DNA-binding" evidence="10">
    <location>
        <begin position="13"/>
        <end position="79"/>
    </location>
</feature>
<dbReference type="OrthoDB" id="9807089at2"/>
<dbReference type="GO" id="GO:0051259">
    <property type="term" value="P:protein complex oligomerization"/>
    <property type="evidence" value="ECO:0007669"/>
    <property type="project" value="InterPro"/>
</dbReference>
<evidence type="ECO:0000313" key="12">
    <source>
        <dbReference type="EMBL" id="TFD98706.1"/>
    </source>
</evidence>
<comment type="caution">
    <text evidence="12">The sequence shown here is derived from an EMBL/GenBank/DDBJ whole genome shotgun (WGS) entry which is preliminary data.</text>
</comment>
<dbReference type="Pfam" id="PF02863">
    <property type="entry name" value="Arg_repressor_C"/>
    <property type="match status" value="1"/>
</dbReference>
<proteinExistence type="inferred from homology"/>
<dbReference type="GO" id="GO:0034618">
    <property type="term" value="F:arginine binding"/>
    <property type="evidence" value="ECO:0007669"/>
    <property type="project" value="InterPro"/>
</dbReference>